<dbReference type="InterPro" id="IPR056798">
    <property type="entry name" value="ADH_Fe_C"/>
</dbReference>
<evidence type="ECO:0000259" key="5">
    <source>
        <dbReference type="Pfam" id="PF25137"/>
    </source>
</evidence>
<reference evidence="6 7" key="1">
    <citation type="submission" date="2020-07" db="EMBL/GenBank/DDBJ databases">
        <title>Characterization and genome sequencing of isolate MD1, a novel member within the family Lachnospiraceae.</title>
        <authorList>
            <person name="Rettenmaier R."/>
            <person name="Di Bello L."/>
            <person name="Zinser C."/>
            <person name="Scheitz K."/>
            <person name="Liebl W."/>
            <person name="Zverlov V."/>
        </authorList>
    </citation>
    <scope>NUCLEOTIDE SEQUENCE [LARGE SCALE GENOMIC DNA]</scope>
    <source>
        <strain evidence="6 7">MD1</strain>
    </source>
</reference>
<dbReference type="CDD" id="cd08189">
    <property type="entry name" value="Fe-ADH-like"/>
    <property type="match status" value="1"/>
</dbReference>
<dbReference type="FunFam" id="1.20.1090.10:FF:000001">
    <property type="entry name" value="Aldehyde-alcohol dehydrogenase"/>
    <property type="match status" value="1"/>
</dbReference>
<dbReference type="PROSITE" id="PS00913">
    <property type="entry name" value="ADH_IRON_1"/>
    <property type="match status" value="1"/>
</dbReference>
<keyword evidence="3" id="KW-0520">NAD</keyword>
<dbReference type="Pfam" id="PF25137">
    <property type="entry name" value="ADH_Fe_C"/>
    <property type="match status" value="1"/>
</dbReference>
<dbReference type="InterPro" id="IPR018211">
    <property type="entry name" value="ADH_Fe_CS"/>
</dbReference>
<feature type="domain" description="Alcohol dehydrogenase iron-type/glycerol dehydrogenase GldA" evidence="4">
    <location>
        <begin position="26"/>
        <end position="193"/>
    </location>
</feature>
<proteinExistence type="inferred from homology"/>
<dbReference type="PANTHER" id="PTHR11496">
    <property type="entry name" value="ALCOHOL DEHYDROGENASE"/>
    <property type="match status" value="1"/>
</dbReference>
<gene>
    <name evidence="6" type="ORF">H0486_09990</name>
</gene>
<dbReference type="Proteomes" id="UP000574276">
    <property type="component" value="Unassembled WGS sequence"/>
</dbReference>
<dbReference type="Gene3D" id="3.40.50.1970">
    <property type="match status" value="1"/>
</dbReference>
<dbReference type="InterPro" id="IPR001670">
    <property type="entry name" value="ADH_Fe/GldA"/>
</dbReference>
<feature type="domain" description="Fe-containing alcohol dehydrogenase-like C-terminal" evidence="5">
    <location>
        <begin position="204"/>
        <end position="377"/>
    </location>
</feature>
<organism evidence="6 7">
    <name type="scientific">Variimorphobacter saccharofermentans</name>
    <dbReference type="NCBI Taxonomy" id="2755051"/>
    <lineage>
        <taxon>Bacteria</taxon>
        <taxon>Bacillati</taxon>
        <taxon>Bacillota</taxon>
        <taxon>Clostridia</taxon>
        <taxon>Lachnospirales</taxon>
        <taxon>Lachnospiraceae</taxon>
        <taxon>Variimorphobacter</taxon>
    </lineage>
</organism>
<dbReference type="GO" id="GO:0004022">
    <property type="term" value="F:alcohol dehydrogenase (NAD+) activity"/>
    <property type="evidence" value="ECO:0007669"/>
    <property type="project" value="UniProtKB-ARBA"/>
</dbReference>
<sequence length="399" mass="44619">MYQIYCRAFQKMMKFASVFLPWRKPELIKGEGCLKKLPELLVDCNITRVLIVTDQGIRSTGLLNDLLLRLSEKKVHYIVFDRTVPNPTIDNIEEALDIYYQHNCKGLIGFGGGSSMDCAKGVAARVARPDKSISQLRGLQKVRRRTPMLIAVPTTAGTGSEATLAAVIVDSETNEKYPINDFQLIPNYAVLDPLLTKNLPASITASTGMDALTHAVEAYIGKSNTEETRKYCKQAVKLIFHNLHQAYQDGSNMRARKNMQIASYYAGIAFTRAYVGNIHAIAHTLGGFYSTPHGLANAVIMPYVLEYYGEKVYKPLAELSDTIGLCNKSDTDKQKAECFIRELRKMNKAMGIPDKISGIKESDIPIMAQRAMKEANPLYPVPMIFSLADFKCIYYFIKE</sequence>
<keyword evidence="7" id="KW-1185">Reference proteome</keyword>
<dbReference type="Pfam" id="PF00465">
    <property type="entry name" value="Fe-ADH"/>
    <property type="match status" value="1"/>
</dbReference>
<evidence type="ECO:0000313" key="7">
    <source>
        <dbReference type="Proteomes" id="UP000574276"/>
    </source>
</evidence>
<dbReference type="AlphaFoldDB" id="A0A839K2I8"/>
<comment type="similarity">
    <text evidence="1">Belongs to the iron-containing alcohol dehydrogenase family.</text>
</comment>
<dbReference type="RefSeq" id="WP_228352888.1">
    <property type="nucleotide sequence ID" value="NZ_JACEGA010000001.1"/>
</dbReference>
<dbReference type="GO" id="GO:0046872">
    <property type="term" value="F:metal ion binding"/>
    <property type="evidence" value="ECO:0007669"/>
    <property type="project" value="InterPro"/>
</dbReference>
<dbReference type="EMBL" id="JACEGA010000001">
    <property type="protein sequence ID" value="MBB2183209.1"/>
    <property type="molecule type" value="Genomic_DNA"/>
</dbReference>
<keyword evidence="2" id="KW-0560">Oxidoreductase</keyword>
<dbReference type="FunFam" id="3.40.50.1970:FF:000003">
    <property type="entry name" value="Alcohol dehydrogenase, iron-containing"/>
    <property type="match status" value="1"/>
</dbReference>
<evidence type="ECO:0000256" key="1">
    <source>
        <dbReference type="ARBA" id="ARBA00007358"/>
    </source>
</evidence>
<evidence type="ECO:0000256" key="2">
    <source>
        <dbReference type="ARBA" id="ARBA00023002"/>
    </source>
</evidence>
<comment type="caution">
    <text evidence="6">The sequence shown here is derived from an EMBL/GenBank/DDBJ whole genome shotgun (WGS) entry which is preliminary data.</text>
</comment>
<dbReference type="Gene3D" id="1.20.1090.10">
    <property type="entry name" value="Dehydroquinate synthase-like - alpha domain"/>
    <property type="match status" value="1"/>
</dbReference>
<protein>
    <submittedName>
        <fullName evidence="6">Iron-containing alcohol dehydrogenase</fullName>
    </submittedName>
</protein>
<dbReference type="PROSITE" id="PS00060">
    <property type="entry name" value="ADH_IRON_2"/>
    <property type="match status" value="1"/>
</dbReference>
<evidence type="ECO:0000256" key="3">
    <source>
        <dbReference type="ARBA" id="ARBA00023027"/>
    </source>
</evidence>
<dbReference type="InterPro" id="IPR039697">
    <property type="entry name" value="Alcohol_dehydrogenase_Fe"/>
</dbReference>
<accession>A0A839K2I8</accession>
<name>A0A839K2I8_9FIRM</name>
<evidence type="ECO:0000313" key="6">
    <source>
        <dbReference type="EMBL" id="MBB2183209.1"/>
    </source>
</evidence>
<dbReference type="PANTHER" id="PTHR11496:SF102">
    <property type="entry name" value="ALCOHOL DEHYDROGENASE 4"/>
    <property type="match status" value="1"/>
</dbReference>
<dbReference type="SUPFAM" id="SSF56796">
    <property type="entry name" value="Dehydroquinate synthase-like"/>
    <property type="match status" value="1"/>
</dbReference>
<evidence type="ECO:0000259" key="4">
    <source>
        <dbReference type="Pfam" id="PF00465"/>
    </source>
</evidence>